<name>A0A2T0FBN1_9ASCO</name>
<dbReference type="PROSITE" id="PS00759">
    <property type="entry name" value="ARGE_DAPE_CPG2_2"/>
    <property type="match status" value="1"/>
</dbReference>
<dbReference type="InterPro" id="IPR002933">
    <property type="entry name" value="Peptidase_M20"/>
</dbReference>
<feature type="binding site" evidence="7">
    <location>
        <position position="246"/>
    </location>
    <ligand>
        <name>Zn(2+)</name>
        <dbReference type="ChEBI" id="CHEBI:29105"/>
        <label>2</label>
    </ligand>
</feature>
<dbReference type="EMBL" id="NDIQ01000001">
    <property type="protein sequence ID" value="PRT52406.1"/>
    <property type="molecule type" value="Genomic_DNA"/>
</dbReference>
<dbReference type="PANTHER" id="PTHR45962:SF1">
    <property type="entry name" value="N-FATTY-ACYL-AMINO ACID SYNTHASE_HYDROLASE PM20D1"/>
    <property type="match status" value="1"/>
</dbReference>
<dbReference type="GO" id="GO:0046872">
    <property type="term" value="F:metal ion binding"/>
    <property type="evidence" value="ECO:0007669"/>
    <property type="project" value="UniProtKB-KW"/>
</dbReference>
<dbReference type="RefSeq" id="XP_024662352.1">
    <property type="nucleotide sequence ID" value="XM_024806584.1"/>
</dbReference>
<dbReference type="SUPFAM" id="SSF53187">
    <property type="entry name" value="Zn-dependent exopeptidases"/>
    <property type="match status" value="1"/>
</dbReference>
<keyword evidence="8" id="KW-1133">Transmembrane helix</keyword>
<dbReference type="FunFam" id="3.40.630.10:FF:000027">
    <property type="entry name" value="N-fatty-acyl-amino acid synthase/hydrolase PM20D1"/>
    <property type="match status" value="1"/>
</dbReference>
<keyword evidence="8" id="KW-0472">Membrane</keyword>
<dbReference type="Gene3D" id="1.10.150.900">
    <property type="match status" value="1"/>
</dbReference>
<dbReference type="Pfam" id="PF01546">
    <property type="entry name" value="Peptidase_M20"/>
    <property type="match status" value="1"/>
</dbReference>
<keyword evidence="5 7" id="KW-0862">Zinc</keyword>
<evidence type="ECO:0000259" key="9">
    <source>
        <dbReference type="Pfam" id="PF07687"/>
    </source>
</evidence>
<dbReference type="Proteomes" id="UP000238350">
    <property type="component" value="Unassembled WGS sequence"/>
</dbReference>
<keyword evidence="2" id="KW-0645">Protease</keyword>
<evidence type="ECO:0000256" key="5">
    <source>
        <dbReference type="ARBA" id="ARBA00022833"/>
    </source>
</evidence>
<keyword evidence="3 7" id="KW-0479">Metal-binding</keyword>
<accession>A0A2T0FBN1</accession>
<evidence type="ECO:0000313" key="11">
    <source>
        <dbReference type="Proteomes" id="UP000238350"/>
    </source>
</evidence>
<dbReference type="PROSITE" id="PS00758">
    <property type="entry name" value="ARGE_DAPE_CPG2_1"/>
    <property type="match status" value="1"/>
</dbReference>
<feature type="binding site" evidence="7">
    <location>
        <position position="151"/>
    </location>
    <ligand>
        <name>Zn(2+)</name>
        <dbReference type="ChEBI" id="CHEBI:29105"/>
        <label>2</label>
    </ligand>
</feature>
<evidence type="ECO:0000256" key="2">
    <source>
        <dbReference type="ARBA" id="ARBA00022670"/>
    </source>
</evidence>
<evidence type="ECO:0000313" key="10">
    <source>
        <dbReference type="EMBL" id="PRT52406.1"/>
    </source>
</evidence>
<dbReference type="PIRSF" id="PIRSF037217">
    <property type="entry name" value="Carboxypeptidase_S"/>
    <property type="match status" value="1"/>
</dbReference>
<feature type="binding site" evidence="7">
    <location>
        <position position="183"/>
    </location>
    <ligand>
        <name>Zn(2+)</name>
        <dbReference type="ChEBI" id="CHEBI:29105"/>
        <label>1</label>
    </ligand>
</feature>
<feature type="active site" description="Proton acceptor" evidence="6">
    <location>
        <position position="217"/>
    </location>
</feature>
<keyword evidence="8" id="KW-0812">Transmembrane</keyword>
<keyword evidence="10" id="KW-0121">Carboxypeptidase</keyword>
<dbReference type="InterPro" id="IPR047177">
    <property type="entry name" value="Pept_M20A"/>
</dbReference>
<dbReference type="InterPro" id="IPR001261">
    <property type="entry name" value="ArgE/DapE_CS"/>
</dbReference>
<feature type="domain" description="Peptidase M20 dimerisation" evidence="9">
    <location>
        <begin position="264"/>
        <end position="419"/>
    </location>
</feature>
<protein>
    <submittedName>
        <fullName evidence="10">Carboxypeptidase S</fullName>
    </submittedName>
</protein>
<reference evidence="10 11" key="1">
    <citation type="submission" date="2017-04" db="EMBL/GenBank/DDBJ databases">
        <title>Genome sequencing of [Candida] sorbophila.</title>
        <authorList>
            <person name="Ahn J.O."/>
        </authorList>
    </citation>
    <scope>NUCLEOTIDE SEQUENCE [LARGE SCALE GENOMIC DNA]</scope>
    <source>
        <strain evidence="10 11">DS02</strain>
    </source>
</reference>
<feature type="binding site" evidence="7">
    <location>
        <position position="218"/>
    </location>
    <ligand>
        <name>Zn(2+)</name>
        <dbReference type="ChEBI" id="CHEBI:29105"/>
        <label>1</label>
    </ligand>
</feature>
<dbReference type="GO" id="GO:0051603">
    <property type="term" value="P:proteolysis involved in protein catabolic process"/>
    <property type="evidence" value="ECO:0007669"/>
    <property type="project" value="TreeGrafter"/>
</dbReference>
<dbReference type="SUPFAM" id="SSF55031">
    <property type="entry name" value="Bacterial exopeptidase dimerisation domain"/>
    <property type="match status" value="1"/>
</dbReference>
<dbReference type="CDD" id="cd05674">
    <property type="entry name" value="M20_yscS"/>
    <property type="match status" value="1"/>
</dbReference>
<dbReference type="InterPro" id="IPR011650">
    <property type="entry name" value="Peptidase_M20_dimer"/>
</dbReference>
<dbReference type="InterPro" id="IPR036264">
    <property type="entry name" value="Bact_exopeptidase_dim_dom"/>
</dbReference>
<comment type="similarity">
    <text evidence="1">Belongs to the peptidase M20A family.</text>
</comment>
<evidence type="ECO:0000256" key="7">
    <source>
        <dbReference type="PIRSR" id="PIRSR037217-2"/>
    </source>
</evidence>
<comment type="caution">
    <text evidence="10">The sequence shown here is derived from an EMBL/GenBank/DDBJ whole genome shotgun (WGS) entry which is preliminary data.</text>
</comment>
<feature type="active site" evidence="6">
    <location>
        <position position="153"/>
    </location>
</feature>
<dbReference type="InterPro" id="IPR017141">
    <property type="entry name" value="Pept_M20_carboxypep"/>
</dbReference>
<dbReference type="AlphaFoldDB" id="A0A2T0FBN1"/>
<proteinExistence type="inferred from homology"/>
<organism evidence="10 11">
    <name type="scientific">Wickerhamiella sorbophila</name>
    <dbReference type="NCBI Taxonomy" id="45607"/>
    <lineage>
        <taxon>Eukaryota</taxon>
        <taxon>Fungi</taxon>
        <taxon>Dikarya</taxon>
        <taxon>Ascomycota</taxon>
        <taxon>Saccharomycotina</taxon>
        <taxon>Dipodascomycetes</taxon>
        <taxon>Dipodascales</taxon>
        <taxon>Trichomonascaceae</taxon>
        <taxon>Wickerhamiella</taxon>
    </lineage>
</organism>
<keyword evidence="11" id="KW-1185">Reference proteome</keyword>
<evidence type="ECO:0000256" key="1">
    <source>
        <dbReference type="ARBA" id="ARBA00006247"/>
    </source>
</evidence>
<keyword evidence="4" id="KW-0378">Hydrolase</keyword>
<dbReference type="Gene3D" id="3.30.70.360">
    <property type="match status" value="1"/>
</dbReference>
<feature type="binding site" evidence="7">
    <location>
        <position position="521"/>
    </location>
    <ligand>
        <name>Zn(2+)</name>
        <dbReference type="ChEBI" id="CHEBI:29105"/>
        <label>1</label>
    </ligand>
</feature>
<evidence type="ECO:0000256" key="4">
    <source>
        <dbReference type="ARBA" id="ARBA00022801"/>
    </source>
</evidence>
<gene>
    <name evidence="10" type="ORF">B9G98_00026</name>
</gene>
<evidence type="ECO:0000256" key="3">
    <source>
        <dbReference type="ARBA" id="ARBA00022723"/>
    </source>
</evidence>
<dbReference type="Pfam" id="PF07687">
    <property type="entry name" value="M20_dimer"/>
    <property type="match status" value="1"/>
</dbReference>
<feature type="transmembrane region" description="Helical" evidence="8">
    <location>
        <begin position="17"/>
        <end position="38"/>
    </location>
</feature>
<sequence length="548" mass="61548">MEEQNNSVWHRRSKLELSVMAGIFLFFFYIIVSLIPIVPSESETNFCPQMETLYPDSSFANATMFFEQDYAKYSVDKLSKAVQIPTVSYDDMGVPGEDERYEVFYDFQAFVEKEFPLSVKHGNLEIVNEHGLLFTFKGSSSELRPVLLMAHQDVVPIGNQEWDFSPFSGYYDGEFIHGRGTADTKNTLVGILEATESLLKQNWVPRRTLLLSFGYDEEISGNNGARPMAEELVSRYGRDSLEAIVDEGFGFMSAFGSTVAAPAIAEKGYLDVGIDLKTPGGHSSMPPDHTGIGIMAELAKVLEDNPFKPSIDNGNPTLSLFQCLAEHAEHMNKELRRIVLDIDGVGHRKLFLKLLQRKPELLYTIRTTQALDVIRGGVKINALPEMVSLSINHRLAIDSSVPAIMDRIEHFASRVAEKYQLGLYSDGDEVLVGPNGNFSITAMDKREPAPISPSEGLPWKWIGGTYRHVLGETAGEHKPEGNIIVSPSIMPAATDTHHFWALTRAIYRLSPVYFEDMINFHTVNEKLRFRSHLITVAWYYEFILNSTL</sequence>
<dbReference type="PANTHER" id="PTHR45962">
    <property type="entry name" value="N-FATTY-ACYL-AMINO ACID SYNTHASE/HYDROLASE PM20D1"/>
    <property type="match status" value="1"/>
</dbReference>
<feature type="binding site" evidence="7">
    <location>
        <position position="183"/>
    </location>
    <ligand>
        <name>Zn(2+)</name>
        <dbReference type="ChEBI" id="CHEBI:29105"/>
        <label>2</label>
    </ligand>
</feature>
<evidence type="ECO:0000256" key="6">
    <source>
        <dbReference type="PIRSR" id="PIRSR037217-1"/>
    </source>
</evidence>
<dbReference type="GeneID" id="36513775"/>
<dbReference type="Gene3D" id="3.40.630.10">
    <property type="entry name" value="Zn peptidases"/>
    <property type="match status" value="1"/>
</dbReference>
<evidence type="ECO:0000256" key="8">
    <source>
        <dbReference type="SAM" id="Phobius"/>
    </source>
</evidence>
<dbReference type="STRING" id="45607.A0A2T0FBN1"/>
<dbReference type="OrthoDB" id="3064516at2759"/>
<dbReference type="GO" id="GO:0000328">
    <property type="term" value="C:fungal-type vacuole lumen"/>
    <property type="evidence" value="ECO:0007669"/>
    <property type="project" value="TreeGrafter"/>
</dbReference>
<dbReference type="GO" id="GO:0004181">
    <property type="term" value="F:metallocarboxypeptidase activity"/>
    <property type="evidence" value="ECO:0007669"/>
    <property type="project" value="InterPro"/>
</dbReference>